<dbReference type="Proteomes" id="UP000249819">
    <property type="component" value="Unassembled WGS sequence"/>
</dbReference>
<dbReference type="AlphaFoldDB" id="A0A327VXE7"/>
<proteinExistence type="predicted"/>
<comment type="caution">
    <text evidence="2">The sequence shown here is derived from an EMBL/GenBank/DDBJ whole genome shotgun (WGS) entry which is preliminary data.</text>
</comment>
<dbReference type="RefSeq" id="WP_170137785.1">
    <property type="nucleotide sequence ID" value="NZ_QLMA01000005.1"/>
</dbReference>
<dbReference type="NCBIfam" id="TIGR03519">
    <property type="entry name" value="T9SS_PorP_fam"/>
    <property type="match status" value="1"/>
</dbReference>
<dbReference type="InterPro" id="IPR019861">
    <property type="entry name" value="PorP/SprF_Bacteroidetes"/>
</dbReference>
<feature type="signal peptide" evidence="1">
    <location>
        <begin position="1"/>
        <end position="29"/>
    </location>
</feature>
<gene>
    <name evidence="2" type="ORF">CLV59_105270</name>
</gene>
<organism evidence="2 3">
    <name type="scientific">Chitinophaga dinghuensis</name>
    <dbReference type="NCBI Taxonomy" id="1539050"/>
    <lineage>
        <taxon>Bacteria</taxon>
        <taxon>Pseudomonadati</taxon>
        <taxon>Bacteroidota</taxon>
        <taxon>Chitinophagia</taxon>
        <taxon>Chitinophagales</taxon>
        <taxon>Chitinophagaceae</taxon>
        <taxon>Chitinophaga</taxon>
    </lineage>
</organism>
<evidence type="ECO:0000256" key="1">
    <source>
        <dbReference type="SAM" id="SignalP"/>
    </source>
</evidence>
<name>A0A327VXE7_9BACT</name>
<keyword evidence="1" id="KW-0732">Signal</keyword>
<protein>
    <submittedName>
        <fullName evidence="2">Type IX secretion system PorP/SprF family membrane protein</fullName>
    </submittedName>
</protein>
<evidence type="ECO:0000313" key="2">
    <source>
        <dbReference type="EMBL" id="RAJ80162.1"/>
    </source>
</evidence>
<reference evidence="2 3" key="1">
    <citation type="submission" date="2018-06" db="EMBL/GenBank/DDBJ databases">
        <title>Genomic Encyclopedia of Archaeal and Bacterial Type Strains, Phase II (KMG-II): from individual species to whole genera.</title>
        <authorList>
            <person name="Goeker M."/>
        </authorList>
    </citation>
    <scope>NUCLEOTIDE SEQUENCE [LARGE SCALE GENOMIC DNA]</scope>
    <source>
        <strain evidence="2 3">DSM 29821</strain>
    </source>
</reference>
<dbReference type="EMBL" id="QLMA01000005">
    <property type="protein sequence ID" value="RAJ80162.1"/>
    <property type="molecule type" value="Genomic_DNA"/>
</dbReference>
<evidence type="ECO:0000313" key="3">
    <source>
        <dbReference type="Proteomes" id="UP000249819"/>
    </source>
</evidence>
<keyword evidence="3" id="KW-1185">Reference proteome</keyword>
<dbReference type="Pfam" id="PF11751">
    <property type="entry name" value="PorP_SprF"/>
    <property type="match status" value="1"/>
</dbReference>
<accession>A0A327VXE7</accession>
<sequence>MRNSFSATVKLKAIALVTGTMFLFTNSDAQTLSKTAALLDPSGTQYFQNQYLANAAMAGLDSGLHLNVAYRAQMNGIDGAPTTKFFSADGYIGNRVGAGLNVFNDQAGLLSRTRIAGTYAYHLPLNEKGGKLHFGLSLGLNFQRLNYAKINADNNDPSIGAFNRRDDYFEADYGMAYTDQHWTIQAALPNIRATFSNKDFPAVDGGTVFFSGISYKWQLEHAVTSVEPKLCYRSIRGYDGIVDVGLNVGFLSNVANVTALYHTSGNFTVGAGVRIMNTVKLVALYTKQTSGLKNYSDGGYEIGLTADLFR</sequence>
<feature type="chain" id="PRO_5016324483" evidence="1">
    <location>
        <begin position="30"/>
        <end position="310"/>
    </location>
</feature>